<feature type="transmembrane region" description="Helical" evidence="1">
    <location>
        <begin position="53"/>
        <end position="73"/>
    </location>
</feature>
<keyword evidence="1" id="KW-0472">Membrane</keyword>
<proteinExistence type="predicted"/>
<keyword evidence="4" id="KW-1185">Reference proteome</keyword>
<sequence>MGRIIKFQEKGSTLPSFIRHPKDFWTGIIFLCVGLAAIIIGRDYSMGTAGKMGPAYFPTILGGLLALIGLAATVRSFFREGEALERFAIKETILILAGVLLFGFLIRGAGLVAAIFAVVLFSAFASAKFKVIHGVALATGMTIFAVVVFVKLLGLPIAIFGPWFGG</sequence>
<protein>
    <submittedName>
        <fullName evidence="3">Tripartite tricarboxylate transporter TctB family protein</fullName>
    </submittedName>
</protein>
<feature type="transmembrane region" description="Helical" evidence="1">
    <location>
        <begin position="135"/>
        <end position="164"/>
    </location>
</feature>
<feature type="transmembrane region" description="Helical" evidence="1">
    <location>
        <begin position="93"/>
        <end position="123"/>
    </location>
</feature>
<dbReference type="InterPro" id="IPR009936">
    <property type="entry name" value="DUF1468"/>
</dbReference>
<keyword evidence="1" id="KW-0812">Transmembrane</keyword>
<gene>
    <name evidence="3" type="ORF">ACFQO0_04335</name>
</gene>
<reference evidence="4" key="1">
    <citation type="journal article" date="2019" name="Int. J. Syst. Evol. Microbiol.">
        <title>The Global Catalogue of Microorganisms (GCM) 10K type strain sequencing project: providing services to taxonomists for standard genome sequencing and annotation.</title>
        <authorList>
            <consortium name="The Broad Institute Genomics Platform"/>
            <consortium name="The Broad Institute Genome Sequencing Center for Infectious Disease"/>
            <person name="Wu L."/>
            <person name="Ma J."/>
        </authorList>
    </citation>
    <scope>NUCLEOTIDE SEQUENCE [LARGE SCALE GENOMIC DNA]</scope>
    <source>
        <strain evidence="4">CCUG 36956</strain>
    </source>
</reference>
<evidence type="ECO:0000256" key="1">
    <source>
        <dbReference type="SAM" id="Phobius"/>
    </source>
</evidence>
<feature type="domain" description="DUF1468" evidence="2">
    <location>
        <begin position="25"/>
        <end position="156"/>
    </location>
</feature>
<evidence type="ECO:0000313" key="4">
    <source>
        <dbReference type="Proteomes" id="UP001596379"/>
    </source>
</evidence>
<organism evidence="3 4">
    <name type="scientific">Herminiimonas aquatilis</name>
    <dbReference type="NCBI Taxonomy" id="345342"/>
    <lineage>
        <taxon>Bacteria</taxon>
        <taxon>Pseudomonadati</taxon>
        <taxon>Pseudomonadota</taxon>
        <taxon>Betaproteobacteria</taxon>
        <taxon>Burkholderiales</taxon>
        <taxon>Oxalobacteraceae</taxon>
        <taxon>Herminiimonas</taxon>
    </lineage>
</organism>
<keyword evidence="1" id="KW-1133">Transmembrane helix</keyword>
<dbReference type="RefSeq" id="WP_382232800.1">
    <property type="nucleotide sequence ID" value="NZ_JBHTCC010000001.1"/>
</dbReference>
<dbReference type="Pfam" id="PF07331">
    <property type="entry name" value="TctB"/>
    <property type="match status" value="1"/>
</dbReference>
<evidence type="ECO:0000313" key="3">
    <source>
        <dbReference type="EMBL" id="MFC7297659.1"/>
    </source>
</evidence>
<dbReference type="EMBL" id="JBHTCC010000001">
    <property type="protein sequence ID" value="MFC7297659.1"/>
    <property type="molecule type" value="Genomic_DNA"/>
</dbReference>
<dbReference type="Proteomes" id="UP001596379">
    <property type="component" value="Unassembled WGS sequence"/>
</dbReference>
<name>A0ABW2J2D3_9BURK</name>
<comment type="caution">
    <text evidence="3">The sequence shown here is derived from an EMBL/GenBank/DDBJ whole genome shotgun (WGS) entry which is preliminary data.</text>
</comment>
<evidence type="ECO:0000259" key="2">
    <source>
        <dbReference type="Pfam" id="PF07331"/>
    </source>
</evidence>
<accession>A0ABW2J2D3</accession>
<feature type="transmembrane region" description="Helical" evidence="1">
    <location>
        <begin position="24"/>
        <end position="41"/>
    </location>
</feature>